<evidence type="ECO:0000256" key="8">
    <source>
        <dbReference type="SAM" id="Phobius"/>
    </source>
</evidence>
<keyword evidence="6 8" id="KW-0472">Membrane</keyword>
<feature type="transmembrane region" description="Helical" evidence="8">
    <location>
        <begin position="475"/>
        <end position="495"/>
    </location>
</feature>
<keyword evidence="11" id="KW-1185">Reference proteome</keyword>
<name>A0A444J8P2_9BACT</name>
<evidence type="ECO:0000313" key="10">
    <source>
        <dbReference type="EMBL" id="RWX49454.1"/>
    </source>
</evidence>
<keyword evidence="3" id="KW-0677">Repeat</keyword>
<dbReference type="PROSITE" id="PS50293">
    <property type="entry name" value="TPR_REGION"/>
    <property type="match status" value="1"/>
</dbReference>
<dbReference type="GO" id="GO:0016020">
    <property type="term" value="C:membrane"/>
    <property type="evidence" value="ECO:0007669"/>
    <property type="project" value="UniProtKB-SubCell"/>
</dbReference>
<dbReference type="InterPro" id="IPR019734">
    <property type="entry name" value="TPR_rpt"/>
</dbReference>
<dbReference type="SUPFAM" id="SSF48452">
    <property type="entry name" value="TPR-like"/>
    <property type="match status" value="1"/>
</dbReference>
<dbReference type="PANTHER" id="PTHR37422">
    <property type="entry name" value="TEICHURONIC ACID BIOSYNTHESIS PROTEIN TUAE"/>
    <property type="match status" value="1"/>
</dbReference>
<organism evidence="10 11">
    <name type="scientific">Candidatus Electrothrix communis</name>
    <dbReference type="NCBI Taxonomy" id="1859133"/>
    <lineage>
        <taxon>Bacteria</taxon>
        <taxon>Pseudomonadati</taxon>
        <taxon>Thermodesulfobacteriota</taxon>
        <taxon>Desulfobulbia</taxon>
        <taxon>Desulfobulbales</taxon>
        <taxon>Desulfobulbaceae</taxon>
        <taxon>Candidatus Electrothrix</taxon>
    </lineage>
</organism>
<protein>
    <submittedName>
        <fullName evidence="10">O-antigen ligase</fullName>
    </submittedName>
</protein>
<dbReference type="Proteomes" id="UP000288086">
    <property type="component" value="Unassembled WGS sequence"/>
</dbReference>
<keyword evidence="4 7" id="KW-0802">TPR repeat</keyword>
<evidence type="ECO:0000313" key="11">
    <source>
        <dbReference type="Proteomes" id="UP000288086"/>
    </source>
</evidence>
<sequence>KGKTAFFLFLLTLFFAPLAFGTTETWSMITVELLIALTGCFYFFPHSNEKTVYFRVPGFLPLLLLLAWIFFQTLPLPLPVVRVLAPNIFQAYQPVLDLPGLRSLDNWIPLTVNRKATLLEAFRVSSYAFFYLVTAQLLTSSRRLLRTIKFVCGLALCIAFLSVIQRITAPDTLFWLRKLTEGKTAFGPWVYKNHYAGFMVMLCPLVLAQFLIHRPSLDHFDTIREKILAFFSENRATEHLFWGFGSIVILSSVFLTQSRGGILSIICGVLLFFLLLSRQQERSGKLPLLLLLTGLVIVVGWYSWEPILERFSSIIDSGNGEIKDDRLLVWADALKIITAFPFTGSGFGTFVDIFPGYKTLPDDLLYEHAHNDFLELLADGGLLAGGLGIWFIMSVLKAGYGQIRLRKDKVSVLLATGAFSGLAGILVYSIVDFNLHNGANGLYFAFFCGLLISAGNTRRYYQNSPTLLVPVTSSLRMRGAAFVALLVFFCGTIFFHERISLAERYYQQARLVSSRAKMRSVVKIEKMVGLLEEANTTDPLTGLYAYALANMRGLQQRHEEAVSLSSEAVMREPMNFAYLQQLGHLITLADPSRAQQLLETGYRRANQKSLSFQTWAEFELSHYPRKQGLKRLRKELELDSRLLRPLYPLLSKYRLDQQEVAAVLPERTSAWIGFWDQMKREGGIEEYDFFLEHSLDFIDNEPKVSSRYFSEVARYYRTEKKEARAEEVLRLGIRHLPSYAPFHILLGEIYLKRGDKDQAMKEYEQALLLDPENEGLQDRALKLQQD</sequence>
<feature type="transmembrane region" description="Helical" evidence="8">
    <location>
        <begin position="236"/>
        <end position="254"/>
    </location>
</feature>
<keyword evidence="10" id="KW-0436">Ligase</keyword>
<evidence type="ECO:0000256" key="7">
    <source>
        <dbReference type="PROSITE-ProRule" id="PRU00339"/>
    </source>
</evidence>
<dbReference type="EMBL" id="MTKP01000049">
    <property type="protein sequence ID" value="RWX49454.1"/>
    <property type="molecule type" value="Genomic_DNA"/>
</dbReference>
<proteinExistence type="predicted"/>
<feature type="transmembrane region" description="Helical" evidence="8">
    <location>
        <begin position="150"/>
        <end position="169"/>
    </location>
</feature>
<dbReference type="GO" id="GO:0016874">
    <property type="term" value="F:ligase activity"/>
    <property type="evidence" value="ECO:0007669"/>
    <property type="project" value="UniProtKB-KW"/>
</dbReference>
<dbReference type="PANTHER" id="PTHR37422:SF13">
    <property type="entry name" value="LIPOPOLYSACCHARIDE BIOSYNTHESIS PROTEIN PA4999-RELATED"/>
    <property type="match status" value="1"/>
</dbReference>
<feature type="transmembrane region" description="Helical" evidence="8">
    <location>
        <begin position="195"/>
        <end position="215"/>
    </location>
</feature>
<feature type="domain" description="O-antigen ligase-related" evidence="9">
    <location>
        <begin position="245"/>
        <end position="385"/>
    </location>
</feature>
<evidence type="ECO:0000256" key="4">
    <source>
        <dbReference type="ARBA" id="ARBA00022803"/>
    </source>
</evidence>
<evidence type="ECO:0000256" key="5">
    <source>
        <dbReference type="ARBA" id="ARBA00022989"/>
    </source>
</evidence>
<dbReference type="InterPro" id="IPR013105">
    <property type="entry name" value="TPR_2"/>
</dbReference>
<feature type="transmembrane region" description="Helical" evidence="8">
    <location>
        <begin position="29"/>
        <end position="45"/>
    </location>
</feature>
<dbReference type="SMART" id="SM00028">
    <property type="entry name" value="TPR"/>
    <property type="match status" value="3"/>
</dbReference>
<accession>A0A444J8P2</accession>
<dbReference type="InterPro" id="IPR051533">
    <property type="entry name" value="WaaL-like"/>
</dbReference>
<feature type="transmembrane region" description="Helical" evidence="8">
    <location>
        <begin position="260"/>
        <end position="276"/>
    </location>
</feature>
<gene>
    <name evidence="10" type="ORF">VT98_10491</name>
</gene>
<evidence type="ECO:0000256" key="1">
    <source>
        <dbReference type="ARBA" id="ARBA00004141"/>
    </source>
</evidence>
<dbReference type="InterPro" id="IPR011990">
    <property type="entry name" value="TPR-like_helical_dom_sf"/>
</dbReference>
<feature type="transmembrane region" description="Helical" evidence="8">
    <location>
        <begin position="288"/>
        <end position="304"/>
    </location>
</feature>
<feature type="transmembrane region" description="Helical" evidence="8">
    <location>
        <begin position="52"/>
        <end position="71"/>
    </location>
</feature>
<evidence type="ECO:0000256" key="6">
    <source>
        <dbReference type="ARBA" id="ARBA00023136"/>
    </source>
</evidence>
<evidence type="ECO:0000256" key="2">
    <source>
        <dbReference type="ARBA" id="ARBA00022692"/>
    </source>
</evidence>
<reference evidence="10 11" key="1">
    <citation type="submission" date="2017-01" db="EMBL/GenBank/DDBJ databases">
        <title>The cable genome- insights into the physiology and evolution of filamentous bacteria capable of sulfide oxidation via long distance electron transfer.</title>
        <authorList>
            <person name="Schreiber L."/>
            <person name="Bjerg J.T."/>
            <person name="Boggild A."/>
            <person name="Van De Vossenberg J."/>
            <person name="Meysman F."/>
            <person name="Nielsen L.P."/>
            <person name="Schramm A."/>
            <person name="Kjeldsen K.U."/>
        </authorList>
    </citation>
    <scope>NUCLEOTIDE SEQUENCE [LARGE SCALE GENOMIC DNA]</scope>
    <source>
        <strain evidence="10">A1</strain>
    </source>
</reference>
<keyword evidence="2 8" id="KW-0812">Transmembrane</keyword>
<evidence type="ECO:0000256" key="3">
    <source>
        <dbReference type="ARBA" id="ARBA00022737"/>
    </source>
</evidence>
<comment type="caution">
    <text evidence="10">The sequence shown here is derived from an EMBL/GenBank/DDBJ whole genome shotgun (WGS) entry which is preliminary data.</text>
</comment>
<feature type="transmembrane region" description="Helical" evidence="8">
    <location>
        <begin position="381"/>
        <end position="400"/>
    </location>
</feature>
<dbReference type="Gene3D" id="1.25.40.10">
    <property type="entry name" value="Tetratricopeptide repeat domain"/>
    <property type="match status" value="1"/>
</dbReference>
<feature type="non-terminal residue" evidence="10">
    <location>
        <position position="1"/>
    </location>
</feature>
<comment type="subcellular location">
    <subcellularLocation>
        <location evidence="1">Membrane</location>
        <topology evidence="1">Multi-pass membrane protein</topology>
    </subcellularLocation>
</comment>
<keyword evidence="5 8" id="KW-1133">Transmembrane helix</keyword>
<feature type="repeat" description="TPR" evidence="7">
    <location>
        <begin position="740"/>
        <end position="773"/>
    </location>
</feature>
<evidence type="ECO:0000259" key="9">
    <source>
        <dbReference type="Pfam" id="PF04932"/>
    </source>
</evidence>
<feature type="transmembrane region" description="Helical" evidence="8">
    <location>
        <begin position="437"/>
        <end position="454"/>
    </location>
</feature>
<dbReference type="InterPro" id="IPR007016">
    <property type="entry name" value="O-antigen_ligase-rel_domated"/>
</dbReference>
<dbReference type="AlphaFoldDB" id="A0A444J8P2"/>
<dbReference type="PROSITE" id="PS50005">
    <property type="entry name" value="TPR"/>
    <property type="match status" value="1"/>
</dbReference>
<feature type="transmembrane region" description="Helical" evidence="8">
    <location>
        <begin position="412"/>
        <end position="431"/>
    </location>
</feature>
<dbReference type="Pfam" id="PF04932">
    <property type="entry name" value="Wzy_C"/>
    <property type="match status" value="1"/>
</dbReference>
<dbReference type="Pfam" id="PF07719">
    <property type="entry name" value="TPR_2"/>
    <property type="match status" value="1"/>
</dbReference>
<feature type="transmembrane region" description="Helical" evidence="8">
    <location>
        <begin position="121"/>
        <end position="138"/>
    </location>
</feature>